<dbReference type="AlphaFoldDB" id="W4M6Q3"/>
<dbReference type="EMBL" id="AZHX01000914">
    <property type="protein sequence ID" value="ETX05621.1"/>
    <property type="molecule type" value="Genomic_DNA"/>
</dbReference>
<evidence type="ECO:0000313" key="2">
    <source>
        <dbReference type="Proteomes" id="UP000019140"/>
    </source>
</evidence>
<sequence>MAIRARIAEDEAKGTDVWHWHHALHAIRTDNHGKKHIDIRNYVIDRDWIDGWFDYRALYEAAIAV</sequence>
<gene>
    <name evidence="1" type="ORF">ETSY2_21940</name>
</gene>
<name>W4M6Q3_9BACT</name>
<accession>W4M6Q3</accession>
<comment type="caution">
    <text evidence="1">The sequence shown here is derived from an EMBL/GenBank/DDBJ whole genome shotgun (WGS) entry which is preliminary data.</text>
</comment>
<dbReference type="HOGENOM" id="CLU_2841598_0_0_7"/>
<keyword evidence="2" id="KW-1185">Reference proteome</keyword>
<evidence type="ECO:0000313" key="1">
    <source>
        <dbReference type="EMBL" id="ETX05621.1"/>
    </source>
</evidence>
<protein>
    <submittedName>
        <fullName evidence="1">Uncharacterized protein</fullName>
    </submittedName>
</protein>
<reference evidence="1 2" key="1">
    <citation type="journal article" date="2014" name="Nature">
        <title>An environmental bacterial taxon with a large and distinct metabolic repertoire.</title>
        <authorList>
            <person name="Wilson M.C."/>
            <person name="Mori T."/>
            <person name="Ruckert C."/>
            <person name="Uria A.R."/>
            <person name="Helf M.J."/>
            <person name="Takada K."/>
            <person name="Gernert C."/>
            <person name="Steffens U.A."/>
            <person name="Heycke N."/>
            <person name="Schmitt S."/>
            <person name="Rinke C."/>
            <person name="Helfrich E.J."/>
            <person name="Brachmann A.O."/>
            <person name="Gurgui C."/>
            <person name="Wakimoto T."/>
            <person name="Kracht M."/>
            <person name="Crusemann M."/>
            <person name="Hentschel U."/>
            <person name="Abe I."/>
            <person name="Matsunaga S."/>
            <person name="Kalinowski J."/>
            <person name="Takeyama H."/>
            <person name="Piel J."/>
        </authorList>
    </citation>
    <scope>NUCLEOTIDE SEQUENCE [LARGE SCALE GENOMIC DNA]</scope>
    <source>
        <strain evidence="2">TSY2</strain>
    </source>
</reference>
<proteinExistence type="predicted"/>
<dbReference type="Proteomes" id="UP000019140">
    <property type="component" value="Unassembled WGS sequence"/>
</dbReference>
<organism evidence="1 2">
    <name type="scientific">Candidatus Entotheonella gemina</name>
    <dbReference type="NCBI Taxonomy" id="1429439"/>
    <lineage>
        <taxon>Bacteria</taxon>
        <taxon>Pseudomonadati</taxon>
        <taxon>Nitrospinota/Tectimicrobiota group</taxon>
        <taxon>Candidatus Tectimicrobiota</taxon>
        <taxon>Candidatus Entotheonellia</taxon>
        <taxon>Candidatus Entotheonellales</taxon>
        <taxon>Candidatus Entotheonellaceae</taxon>
        <taxon>Candidatus Entotheonella</taxon>
    </lineage>
</organism>